<evidence type="ECO:0000313" key="1">
    <source>
        <dbReference type="EMBL" id="KAJ9060300.1"/>
    </source>
</evidence>
<comment type="caution">
    <text evidence="1">The sequence shown here is derived from an EMBL/GenBank/DDBJ whole genome shotgun (WGS) entry which is preliminary data.</text>
</comment>
<sequence length="249" mass="27882">MIVIEKKYNIWQDLVEPKVNHSFITQDDDEVQLTPVRNLKTWASGQQKLGGGIRHGVRIDNYFPLETRAQEWDLNPDPDSLRAAGLHFLGTDPPQSEAPAKSKIQNTSTGLTMVVPEEELPELSNEGRESFSVNFMNLKSSWVTNQIQLSKKNTGFRPNPVTTAQNQENQVTNLDILTNERISSQGAILPLLHLGLLATHLHFPQYFDEALMENTKLGVQDLLALLSLCPQFSVLQVYPLAPSTSLNIL</sequence>
<reference evidence="1" key="1">
    <citation type="submission" date="2022-04" db="EMBL/GenBank/DDBJ databases">
        <title>Genome of the entomopathogenic fungus Entomophthora muscae.</title>
        <authorList>
            <person name="Elya C."/>
            <person name="Lovett B.R."/>
            <person name="Lee E."/>
            <person name="Macias A.M."/>
            <person name="Hajek A.E."/>
            <person name="De Bivort B.L."/>
            <person name="Kasson M.T."/>
            <person name="De Fine Licht H.H."/>
            <person name="Stajich J.E."/>
        </authorList>
    </citation>
    <scope>NUCLEOTIDE SEQUENCE</scope>
    <source>
        <strain evidence="1">Berkeley</strain>
    </source>
</reference>
<organism evidence="1 2">
    <name type="scientific">Entomophthora muscae</name>
    <dbReference type="NCBI Taxonomy" id="34485"/>
    <lineage>
        <taxon>Eukaryota</taxon>
        <taxon>Fungi</taxon>
        <taxon>Fungi incertae sedis</taxon>
        <taxon>Zoopagomycota</taxon>
        <taxon>Entomophthoromycotina</taxon>
        <taxon>Entomophthoromycetes</taxon>
        <taxon>Entomophthorales</taxon>
        <taxon>Entomophthoraceae</taxon>
        <taxon>Entomophthora</taxon>
    </lineage>
</organism>
<dbReference type="EMBL" id="QTSX02005211">
    <property type="protein sequence ID" value="KAJ9060300.1"/>
    <property type="molecule type" value="Genomic_DNA"/>
</dbReference>
<protein>
    <submittedName>
        <fullName evidence="1">Uncharacterized protein</fullName>
    </submittedName>
</protein>
<accession>A0ACC2SDC0</accession>
<dbReference type="Proteomes" id="UP001165960">
    <property type="component" value="Unassembled WGS sequence"/>
</dbReference>
<evidence type="ECO:0000313" key="2">
    <source>
        <dbReference type="Proteomes" id="UP001165960"/>
    </source>
</evidence>
<keyword evidence="2" id="KW-1185">Reference proteome</keyword>
<gene>
    <name evidence="1" type="ORF">DSO57_1032265</name>
</gene>
<name>A0ACC2SDC0_9FUNG</name>
<proteinExistence type="predicted"/>